<dbReference type="Proteomes" id="UP000000238">
    <property type="component" value="Chromosome"/>
</dbReference>
<proteinExistence type="predicted"/>
<protein>
    <submittedName>
        <fullName evidence="1">Uncharacterized protein</fullName>
    </submittedName>
</protein>
<organism evidence="1 2">
    <name type="scientific">Hahella chejuensis (strain KCTC 2396)</name>
    <dbReference type="NCBI Taxonomy" id="349521"/>
    <lineage>
        <taxon>Bacteria</taxon>
        <taxon>Pseudomonadati</taxon>
        <taxon>Pseudomonadota</taxon>
        <taxon>Gammaproteobacteria</taxon>
        <taxon>Oceanospirillales</taxon>
        <taxon>Hahellaceae</taxon>
        <taxon>Hahella</taxon>
    </lineage>
</organism>
<dbReference type="EMBL" id="CP000155">
    <property type="protein sequence ID" value="ABC29915.1"/>
    <property type="molecule type" value="Genomic_DNA"/>
</dbReference>
<reference evidence="1 2" key="1">
    <citation type="journal article" date="2005" name="Nucleic Acids Res.">
        <title>Genomic blueprint of Hahella chejuensis, a marine microbe producing an algicidal agent.</title>
        <authorList>
            <person name="Jeong H."/>
            <person name="Yim J.H."/>
            <person name="Lee C."/>
            <person name="Choi S.-H."/>
            <person name="Park Y.K."/>
            <person name="Yoon S.H."/>
            <person name="Hur C.-G."/>
            <person name="Kang H.-Y."/>
            <person name="Kim D."/>
            <person name="Lee H.H."/>
            <person name="Park K.H."/>
            <person name="Park S.-H."/>
            <person name="Park H.-S."/>
            <person name="Lee H.K."/>
            <person name="Oh T.K."/>
            <person name="Kim J.F."/>
        </authorList>
    </citation>
    <scope>NUCLEOTIDE SEQUENCE [LARGE SCALE GENOMIC DNA]</scope>
    <source>
        <strain evidence="1 2">KCTC 2396</strain>
    </source>
</reference>
<evidence type="ECO:0000313" key="1">
    <source>
        <dbReference type="EMBL" id="ABC29915.1"/>
    </source>
</evidence>
<gene>
    <name evidence="1" type="ordered locus">HCH_03152</name>
</gene>
<dbReference type="HOGENOM" id="CLU_3184358_0_0_6"/>
<dbReference type="AlphaFoldDB" id="Q2SHF9"/>
<sequence length="46" mass="5218">MEILNSGQVWRASVIRFAPDSFFYILQILNNGGFTRAVAIMFRGPL</sequence>
<keyword evidence="2" id="KW-1185">Reference proteome</keyword>
<accession>Q2SHF9</accession>
<dbReference type="STRING" id="349521.HCH_03152"/>
<dbReference type="KEGG" id="hch:HCH_03152"/>
<name>Q2SHF9_HAHCH</name>
<evidence type="ECO:0000313" key="2">
    <source>
        <dbReference type="Proteomes" id="UP000000238"/>
    </source>
</evidence>